<sequence length="619" mass="69371">MNVLDTQKPAISTIAGRSFSGLALGHLRLVVDLSPSQLAVRCVLNRIRNNRINSVKRIMSAYEKMPAEEPRRLSPIWFLVITFLLFATTLTAMAVIEAGRAQNNAGGESDLLILTRMWNHFKAGVDNDTEIATVERIARDAGNASNPSASASQQGRNFYEEQQAVVVNAESMDSPVLGQRQDAYGPPQSREDSYEQDPYYDVADDYGPGRYPSAESKEESEEEERFYDKEDTGEGRSQQARPYDSFYAPWSYKQQPTPVAAHPAAEGNNRKLQAPYAPSRSPYPAYDEMYDYPMGFQPRPHPETAMAKQSQPTSDNAVVQIQSESTLVTVLKSLKQIWDLYQALMSAWNAVSERHQQSTEKFRQEQAAKKAEKEQLRQQQQQKTRINSKKPPRIEGNKKNQNKRPTTTTTKAPEVSDEEEEAEEKEQSQKTVEKVETVTTSAPATKVSALKGEKGNLRSVRGLRQRRDAEAEEKAETDVGEGRYIKGDPLKGYYDFVITEGSYKFWAVFQVGTALLIIYSTFAAIYYSKVNPLTSDYDYTDYLGGVRSLSGGDADFVDDGDAATPPVSTTSRIMEWLPRTAHSIQFILDAIDKVPVDHDKDKELGWSTAQRDTPALGMR</sequence>
<reference evidence="4 5" key="1">
    <citation type="submission" date="2025-04" db="UniProtKB">
        <authorList>
            <consortium name="RefSeq"/>
        </authorList>
    </citation>
    <scope>IDENTIFICATION</scope>
    <source>
        <strain evidence="4 5">Mau12</strain>
        <strain evidence="3">mau12</strain>
        <tissue evidence="4 5">Whole Body</tissue>
    </source>
</reference>
<keyword evidence="2" id="KW-1133">Transmembrane helix</keyword>
<evidence type="ECO:0000256" key="1">
    <source>
        <dbReference type="SAM" id="MobiDB-lite"/>
    </source>
</evidence>
<feature type="compositionally biased region" description="Basic and acidic residues" evidence="1">
    <location>
        <begin position="465"/>
        <end position="475"/>
    </location>
</feature>
<organism evidence="3 4">
    <name type="scientific">Drosophila mauritiana</name>
    <name type="common">Fruit fly</name>
    <dbReference type="NCBI Taxonomy" id="7226"/>
    <lineage>
        <taxon>Eukaryota</taxon>
        <taxon>Metazoa</taxon>
        <taxon>Ecdysozoa</taxon>
        <taxon>Arthropoda</taxon>
        <taxon>Hexapoda</taxon>
        <taxon>Insecta</taxon>
        <taxon>Pterygota</taxon>
        <taxon>Neoptera</taxon>
        <taxon>Endopterygota</taxon>
        <taxon>Diptera</taxon>
        <taxon>Brachycera</taxon>
        <taxon>Muscomorpha</taxon>
        <taxon>Ephydroidea</taxon>
        <taxon>Drosophilidae</taxon>
        <taxon>Drosophila</taxon>
        <taxon>Sophophora</taxon>
    </lineage>
</organism>
<keyword evidence="2" id="KW-0812">Transmembrane</keyword>
<reference evidence="3" key="2">
    <citation type="submission" date="2025-05" db="UniProtKB">
        <authorList>
            <consortium name="RefSeq"/>
        </authorList>
    </citation>
    <scope>NUCLEOTIDE SEQUENCE [LARGE SCALE GENOMIC DNA]</scope>
    <source>
        <strain evidence="6">Mau12</strain>
        <strain evidence="3">mau12</strain>
        <tissue evidence="6">Whole Body</tissue>
    </source>
</reference>
<dbReference type="Proteomes" id="UP000515162">
    <property type="component" value="Chromosome 2L"/>
</dbReference>
<evidence type="ECO:0000313" key="5">
    <source>
        <dbReference type="RefSeq" id="XP_033173373.1"/>
    </source>
</evidence>
<dbReference type="AlphaFoldDB" id="A0A6P8L5X7"/>
<feature type="compositionally biased region" description="Basic and acidic residues" evidence="1">
    <location>
        <begin position="359"/>
        <end position="376"/>
    </location>
</feature>
<keyword evidence="2" id="KW-0472">Membrane</keyword>
<feature type="transmembrane region" description="Helical" evidence="2">
    <location>
        <begin position="505"/>
        <end position="527"/>
    </location>
</feature>
<feature type="compositionally biased region" description="Acidic residues" evidence="1">
    <location>
        <begin position="415"/>
        <end position="424"/>
    </location>
</feature>
<evidence type="ECO:0000313" key="3">
    <source>
        <dbReference type="Proteomes" id="UP000515162"/>
    </source>
</evidence>
<name>A0A6P8L5X7_DROMA</name>
<evidence type="ECO:0000313" key="6">
    <source>
        <dbReference type="RefSeq" id="XP_033173374.1"/>
    </source>
</evidence>
<feature type="compositionally biased region" description="Basic and acidic residues" evidence="1">
    <location>
        <begin position="425"/>
        <end position="436"/>
    </location>
</feature>
<dbReference type="RefSeq" id="XP_033173373.1">
    <property type="nucleotide sequence ID" value="XM_033317482.1"/>
</dbReference>
<evidence type="ECO:0000313" key="4">
    <source>
        <dbReference type="RefSeq" id="XP_033173372.1"/>
    </source>
</evidence>
<proteinExistence type="predicted"/>
<dbReference type="RefSeq" id="XP_033173372.1">
    <property type="nucleotide sequence ID" value="XM_033317481.1"/>
</dbReference>
<feature type="region of interest" description="Disordered" evidence="1">
    <location>
        <begin position="172"/>
        <end position="242"/>
    </location>
</feature>
<evidence type="ECO:0000256" key="2">
    <source>
        <dbReference type="SAM" id="Phobius"/>
    </source>
</evidence>
<dbReference type="RefSeq" id="XP_033173374.1">
    <property type="nucleotide sequence ID" value="XM_033317483.1"/>
</dbReference>
<accession>A0A6P8L5X7</accession>
<keyword evidence="3" id="KW-1185">Reference proteome</keyword>
<dbReference type="GeneID" id="117150549"/>
<protein>
    <submittedName>
        <fullName evidence="4 5">Uncharacterized protein LOC117150549</fullName>
    </submittedName>
</protein>
<feature type="region of interest" description="Disordered" evidence="1">
    <location>
        <begin position="359"/>
        <end position="475"/>
    </location>
</feature>
<feature type="transmembrane region" description="Helical" evidence="2">
    <location>
        <begin position="76"/>
        <end position="96"/>
    </location>
</feature>
<gene>
    <name evidence="4 5 6" type="primary">LOC117150549</name>
</gene>